<dbReference type="InterPro" id="IPR003006">
    <property type="entry name" value="Ig/MHC_CS"/>
</dbReference>
<dbReference type="PROSITE" id="PS00290">
    <property type="entry name" value="IG_MHC"/>
    <property type="match status" value="1"/>
</dbReference>
<dbReference type="SUPFAM" id="SSF48726">
    <property type="entry name" value="Immunoglobulin"/>
    <property type="match status" value="1"/>
</dbReference>
<name>A0A498NCN7_LABRO</name>
<protein>
    <submittedName>
        <fullName evidence="6">H-2 class II histocompatibility I-E beta chain-like protein</fullName>
    </submittedName>
</protein>
<dbReference type="SMART" id="SM00407">
    <property type="entry name" value="IGc1"/>
    <property type="match status" value="1"/>
</dbReference>
<dbReference type="SUPFAM" id="SSF54452">
    <property type="entry name" value="MHC antigen-recognition domain"/>
    <property type="match status" value="1"/>
</dbReference>
<evidence type="ECO:0000313" key="7">
    <source>
        <dbReference type="Proteomes" id="UP000290572"/>
    </source>
</evidence>
<evidence type="ECO:0000256" key="3">
    <source>
        <dbReference type="SAM" id="MobiDB-lite"/>
    </source>
</evidence>
<dbReference type="PANTHER" id="PTHR47773">
    <property type="entry name" value="SI:DKEY-9I5.2-RELATED"/>
    <property type="match status" value="1"/>
</dbReference>
<keyword evidence="4" id="KW-0472">Membrane</keyword>
<dbReference type="Pfam" id="PF07654">
    <property type="entry name" value="C1-set"/>
    <property type="match status" value="1"/>
</dbReference>
<keyword evidence="2" id="KW-0393">Immunoglobulin domain</keyword>
<keyword evidence="4" id="KW-0812">Transmembrane</keyword>
<evidence type="ECO:0000313" key="6">
    <source>
        <dbReference type="EMBL" id="RXN28816.1"/>
    </source>
</evidence>
<dbReference type="PANTHER" id="PTHR47773:SF1">
    <property type="entry name" value="C2H2-TYPE DOMAIN-CONTAINING PROTEIN"/>
    <property type="match status" value="1"/>
</dbReference>
<gene>
    <name evidence="6" type="ORF">ROHU_018994</name>
</gene>
<keyword evidence="4" id="KW-1133">Transmembrane helix</keyword>
<evidence type="ECO:0000259" key="5">
    <source>
        <dbReference type="SMART" id="SM00407"/>
    </source>
</evidence>
<comment type="caution">
    <text evidence="6">The sequence shown here is derived from an EMBL/GenBank/DDBJ whole genome shotgun (WGS) entry which is preliminary data.</text>
</comment>
<dbReference type="EMBL" id="QBIY01011827">
    <property type="protein sequence ID" value="RXN28816.1"/>
    <property type="molecule type" value="Genomic_DNA"/>
</dbReference>
<dbReference type="Gene3D" id="2.60.40.10">
    <property type="entry name" value="Immunoglobulins"/>
    <property type="match status" value="2"/>
</dbReference>
<keyword evidence="7" id="KW-1185">Reference proteome</keyword>
<organism evidence="6 7">
    <name type="scientific">Labeo rohita</name>
    <name type="common">Indian major carp</name>
    <name type="synonym">Cyprinus rohita</name>
    <dbReference type="NCBI Taxonomy" id="84645"/>
    <lineage>
        <taxon>Eukaryota</taxon>
        <taxon>Metazoa</taxon>
        <taxon>Chordata</taxon>
        <taxon>Craniata</taxon>
        <taxon>Vertebrata</taxon>
        <taxon>Euteleostomi</taxon>
        <taxon>Actinopterygii</taxon>
        <taxon>Neopterygii</taxon>
        <taxon>Teleostei</taxon>
        <taxon>Ostariophysi</taxon>
        <taxon>Cypriniformes</taxon>
        <taxon>Cyprinidae</taxon>
        <taxon>Labeoninae</taxon>
        <taxon>Labeonini</taxon>
        <taxon>Labeo</taxon>
    </lineage>
</organism>
<dbReference type="Proteomes" id="UP000290572">
    <property type="component" value="Unassembled WGS sequence"/>
</dbReference>
<feature type="transmembrane region" description="Helical" evidence="4">
    <location>
        <begin position="177"/>
        <end position="198"/>
    </location>
</feature>
<accession>A0A498NCN7</accession>
<keyword evidence="1" id="KW-0325">Glycoprotein</keyword>
<sequence length="1703" mass="190749">MEGINFSQYRPKSDGTFNIFSAIKFTPIIGDVYGCTVHHRALQGKPQTKIWADQYYLSRWSRCFYSARDLSDMVYIDNFYFNKHLFVQFNSTVGSAYEFYPKHIKVSWLRNGEVVNSDVTSVMEMADGDWYYQIHSEMVYIPKYGEKISCMVDHASLNQPIVTDWDPLLPESEKIKVGIGASVLVLGVIIAAAGLIYYKIKSTRSTLPTLPRARCSPANGYRSWELKAFQRMLGLMASASPVLQLGLLRMRPLQYWLKPSRPMSLRPFVSSYVEFIRKKDTSAGSKMDALKKCILHRNQKEIGAEERKKSSSASSASRPVLHTSRLASPPPTQSSCMWTEERMDVIWDTQRCHLPHIQDPPGVQLYTQTVSVTKGGLTLPVYRCAWGSKSLESFYNHLNRIIPGTSTNLENFQAYLLEGLERWKKDRAAAAAITHDAPLLLCCYSGSLQHSLNKLSQCLLGCSLMQDYSKPRQYTGELIGVKYLCAEDQGPGFDRVVDLARYQGAADIVRLWDRLPDSDRQGVSYPLRHKERLLQGRCVLGQGSGPAQWPNISRIVEAVCLELCSIYPAGKVKWGVSTNCWTAILHDNQAIWRLVGNYPALRGQTRIQLFEVNQRTLSIWYNNYRKKMEADVLALSVPLPHISMVSDTNLPVARQMTSMPSAPGSSLQRFPYVVSTRHGSDLLLLHQHPLCPLHWQHPSLLQRLLPSLLHGQHLSAPAAGTSMSRTTLWRKRKAQELLAQEQGLPCPQPPVFSNGLFFLLPSPSCCPRNISDIVSSSSYPLLFGKPDRFSRSRGTEMFTLVKAVPKLRCVLGQGSGPAQWPNISRIVEAVCLELCSIYPAGKVKWGVSTKWWTAILHDNQAIRRLVGNYPAQRGQTRIQLFEVNQQTLSVWYNNYRKKMEADVLALSVPLPHISMVSDTNLPVARQMKSMPSAPGSSLQRFPYVESTQHGSDLLLLHQHPLSPPHWQHPSLLQRLLPSLLHGQHLSAPAAGTSMSRTTLWRKRKAQELLAQEQGLPCPQPPVFSNGLFFLLPSPSCRLRNISDIVSSSSYPLLFGKPDRFSRSRGTEMFTLVFSNGLFFLLPSPSCRLRNISDIVSSSSYPLLFGKPDRFSRSRGTEMFTLAKAVPKLRCVLGQGSGPAQWPNISRIVEAVCLELCSIYPAGKVKWGVSTNCWTAILHDNQAIRRLVGNYPALRGQTRIQLFEVQQLQALSVPLPHISMVSDTNLPVARQMKSMPSAPGSSLQRFPYVESTQHGSDLLLLHQHPLCPLHWQHPSLLQRLLPSLLHGQHLSAPAAGTSMSRTTLWRKRKAQELLAQEQGLPCPQPPMDYSAQFCRETSSELTLKPSPEAVALATAYRKNPTPGHFGLLLHSRSRPFAYVAAAEGDPSNHQLDLSESTLQFGQFVKWGKAECPSRLSCDKEVIRMMRGHTLGNSANALYRQLCQAQKAVTKKLAGEAAGTAAWVTDVGNEFGQALMCVLTVSEGDSLLAMCSGIVECDRRAGEALSKVLYVDRDCCSTTGKSKAADVCRVRPAGCQWDASDMERLKEAKRSTGCQPTYKELERHCCRCTRGVQETKQLVEKLLKDFRGATDTMGIQLLDQQRMQDLWPHRLHPGPHECTVVHGMKCVELLQLKLAAVEVGCREDICHSRQMQQYLNVSSEQLLGLKMVEDYTRPGELTGVEYLYSQTKWAFEKDFAVDPDTPDGL</sequence>
<dbReference type="InterPro" id="IPR011162">
    <property type="entry name" value="MHC_I/II-like_Ag-recog"/>
</dbReference>
<feature type="domain" description="Immunoglobulin C1-set" evidence="5">
    <location>
        <begin position="89"/>
        <end position="160"/>
    </location>
</feature>
<dbReference type="InterPro" id="IPR003597">
    <property type="entry name" value="Ig_C1-set"/>
</dbReference>
<dbReference type="InterPro" id="IPR013783">
    <property type="entry name" value="Ig-like_fold"/>
</dbReference>
<dbReference type="InterPro" id="IPR036179">
    <property type="entry name" value="Ig-like_dom_sf"/>
</dbReference>
<dbReference type="STRING" id="84645.A0A498NCN7"/>
<reference evidence="6 7" key="1">
    <citation type="submission" date="2018-03" db="EMBL/GenBank/DDBJ databases">
        <title>Draft genome sequence of Rohu Carp (Labeo rohita).</title>
        <authorList>
            <person name="Das P."/>
            <person name="Kushwaha B."/>
            <person name="Joshi C.G."/>
            <person name="Kumar D."/>
            <person name="Nagpure N.S."/>
            <person name="Sahoo L."/>
            <person name="Das S.P."/>
            <person name="Bit A."/>
            <person name="Patnaik S."/>
            <person name="Meher P.K."/>
            <person name="Jayasankar P."/>
            <person name="Koringa P.G."/>
            <person name="Patel N.V."/>
            <person name="Hinsu A.T."/>
            <person name="Kumar R."/>
            <person name="Pandey M."/>
            <person name="Agarwal S."/>
            <person name="Srivastava S."/>
            <person name="Singh M."/>
            <person name="Iquebal M.A."/>
            <person name="Jaiswal S."/>
            <person name="Angadi U.B."/>
            <person name="Kumar N."/>
            <person name="Raza M."/>
            <person name="Shah T.M."/>
            <person name="Rai A."/>
            <person name="Jena J.K."/>
        </authorList>
    </citation>
    <scope>NUCLEOTIDE SEQUENCE [LARGE SCALE GENOMIC DNA]</scope>
    <source>
        <strain evidence="6">DASCIFA01</strain>
        <tissue evidence="6">Testis</tissue>
    </source>
</reference>
<evidence type="ECO:0000256" key="1">
    <source>
        <dbReference type="ARBA" id="ARBA00023180"/>
    </source>
</evidence>
<evidence type="ECO:0000256" key="2">
    <source>
        <dbReference type="ARBA" id="ARBA00023319"/>
    </source>
</evidence>
<feature type="region of interest" description="Disordered" evidence="3">
    <location>
        <begin position="301"/>
        <end position="335"/>
    </location>
</feature>
<proteinExistence type="predicted"/>
<evidence type="ECO:0000256" key="4">
    <source>
        <dbReference type="SAM" id="Phobius"/>
    </source>
</evidence>